<reference evidence="8" key="1">
    <citation type="submission" date="2022-01" db="EMBL/GenBank/DDBJ databases">
        <authorList>
            <person name="King R."/>
        </authorList>
    </citation>
    <scope>NUCLEOTIDE SEQUENCE</scope>
</reference>
<evidence type="ECO:0000256" key="6">
    <source>
        <dbReference type="SAM" id="SignalP"/>
    </source>
</evidence>
<accession>A0A9N9MX93</accession>
<gene>
    <name evidence="8" type="ORF">CEUTPL_LOCUS12271</name>
</gene>
<dbReference type="Pfam" id="PF02014">
    <property type="entry name" value="Reeler"/>
    <property type="match status" value="1"/>
</dbReference>
<organism evidence="8 9">
    <name type="scientific">Ceutorhynchus assimilis</name>
    <name type="common">cabbage seed weevil</name>
    <dbReference type="NCBI Taxonomy" id="467358"/>
    <lineage>
        <taxon>Eukaryota</taxon>
        <taxon>Metazoa</taxon>
        <taxon>Ecdysozoa</taxon>
        <taxon>Arthropoda</taxon>
        <taxon>Hexapoda</taxon>
        <taxon>Insecta</taxon>
        <taxon>Pterygota</taxon>
        <taxon>Neoptera</taxon>
        <taxon>Endopterygota</taxon>
        <taxon>Coleoptera</taxon>
        <taxon>Polyphaga</taxon>
        <taxon>Cucujiformia</taxon>
        <taxon>Curculionidae</taxon>
        <taxon>Ceutorhynchinae</taxon>
        <taxon>Ceutorhynchus</taxon>
    </lineage>
</organism>
<evidence type="ECO:0000256" key="4">
    <source>
        <dbReference type="ARBA" id="ARBA00022859"/>
    </source>
</evidence>
<keyword evidence="9" id="KW-1185">Reference proteome</keyword>
<proteinExistence type="inferred from homology"/>
<dbReference type="PROSITE" id="PS51019">
    <property type="entry name" value="REELIN"/>
    <property type="match status" value="1"/>
</dbReference>
<protein>
    <recommendedName>
        <fullName evidence="7">Reelin domain-containing protein</fullName>
    </recommendedName>
</protein>
<keyword evidence="3" id="KW-0399">Innate immunity</keyword>
<evidence type="ECO:0000313" key="9">
    <source>
        <dbReference type="Proteomes" id="UP001152799"/>
    </source>
</evidence>
<feature type="domain" description="Reelin" evidence="7">
    <location>
        <begin position="5"/>
        <end position="158"/>
    </location>
</feature>
<comment type="similarity">
    <text evidence="1">Belongs to the insect defense protein family.</text>
</comment>
<dbReference type="InterPro" id="IPR002861">
    <property type="entry name" value="Reeler_dom"/>
</dbReference>
<evidence type="ECO:0000256" key="1">
    <source>
        <dbReference type="ARBA" id="ARBA00008501"/>
    </source>
</evidence>
<keyword evidence="6" id="KW-0732">Signal</keyword>
<dbReference type="AlphaFoldDB" id="A0A9N9MX93"/>
<dbReference type="InterPro" id="IPR051237">
    <property type="entry name" value="Ferric-chelate_Red/DefProt"/>
</dbReference>
<evidence type="ECO:0000256" key="5">
    <source>
        <dbReference type="ARBA" id="ARBA00023022"/>
    </source>
</evidence>
<dbReference type="CDD" id="cd08544">
    <property type="entry name" value="Reeler"/>
    <property type="match status" value="1"/>
</dbReference>
<evidence type="ECO:0000256" key="2">
    <source>
        <dbReference type="ARBA" id="ARBA00022529"/>
    </source>
</evidence>
<evidence type="ECO:0000259" key="7">
    <source>
        <dbReference type="PROSITE" id="PS51019"/>
    </source>
</evidence>
<dbReference type="Gene3D" id="2.60.40.4060">
    <property type="entry name" value="Reeler domain"/>
    <property type="match status" value="1"/>
</dbReference>
<keyword evidence="5" id="KW-0044">Antibiotic</keyword>
<evidence type="ECO:0000256" key="3">
    <source>
        <dbReference type="ARBA" id="ARBA00022588"/>
    </source>
</evidence>
<dbReference type="EMBL" id="OU892283">
    <property type="protein sequence ID" value="CAG9771846.1"/>
    <property type="molecule type" value="Genomic_DNA"/>
</dbReference>
<dbReference type="PANTHER" id="PTHR45828:SF33">
    <property type="entry name" value="DOMON DOMAIN-CONTAINING PROTEIN"/>
    <property type="match status" value="1"/>
</dbReference>
<evidence type="ECO:0000313" key="8">
    <source>
        <dbReference type="EMBL" id="CAG9771846.1"/>
    </source>
</evidence>
<dbReference type="Proteomes" id="UP001152799">
    <property type="component" value="Chromosome 7"/>
</dbReference>
<sequence length="158" mass="16594">MVKLVAFALVSLAASAWGYSAGAPEGVCNDMTPKHPVDPQKSKLPYKIAISKAEVKAGEEIEISVNGKAYKGLFLQVRDGDKAVGSFQIAGNDKLFKAVNCHGNKASAVTHKNAVDKKDKALVWKAPAAAGKYTLYATVAEDGGTFWAAKPSGTITVV</sequence>
<dbReference type="GO" id="GO:0042832">
    <property type="term" value="P:defense response to protozoan"/>
    <property type="evidence" value="ECO:0007669"/>
    <property type="project" value="UniProtKB-ARBA"/>
</dbReference>
<name>A0A9N9MX93_9CUCU</name>
<dbReference type="OrthoDB" id="6418377at2759"/>
<dbReference type="GO" id="GO:0042742">
    <property type="term" value="P:defense response to bacterium"/>
    <property type="evidence" value="ECO:0007669"/>
    <property type="project" value="UniProtKB-KW"/>
</dbReference>
<feature type="signal peptide" evidence="6">
    <location>
        <begin position="1"/>
        <end position="18"/>
    </location>
</feature>
<keyword evidence="2" id="KW-0929">Antimicrobial</keyword>
<feature type="chain" id="PRO_5040177174" description="Reelin domain-containing protein" evidence="6">
    <location>
        <begin position="19"/>
        <end position="158"/>
    </location>
</feature>
<dbReference type="InterPro" id="IPR042307">
    <property type="entry name" value="Reeler_sf"/>
</dbReference>
<dbReference type="GO" id="GO:0045087">
    <property type="term" value="P:innate immune response"/>
    <property type="evidence" value="ECO:0007669"/>
    <property type="project" value="UniProtKB-KW"/>
</dbReference>
<dbReference type="GO" id="GO:0016020">
    <property type="term" value="C:membrane"/>
    <property type="evidence" value="ECO:0007669"/>
    <property type="project" value="TreeGrafter"/>
</dbReference>
<dbReference type="FunFam" id="2.60.40.4060:FF:000003">
    <property type="entry name" value="Ferric chelate reductase 1"/>
    <property type="match status" value="1"/>
</dbReference>
<keyword evidence="4" id="KW-0391">Immunity</keyword>
<dbReference type="PANTHER" id="PTHR45828">
    <property type="entry name" value="CYTOCHROME B561/FERRIC REDUCTASE TRANSMEMBRANE"/>
    <property type="match status" value="1"/>
</dbReference>